<evidence type="ECO:0000256" key="5">
    <source>
        <dbReference type="ARBA" id="ARBA00022692"/>
    </source>
</evidence>
<keyword evidence="6 8" id="KW-1133">Transmembrane helix</keyword>
<dbReference type="Proteomes" id="UP000326546">
    <property type="component" value="Chromosome"/>
</dbReference>
<dbReference type="PANTHER" id="PTHR30269:SF37">
    <property type="entry name" value="MEMBRANE TRANSPORTER PROTEIN"/>
    <property type="match status" value="1"/>
</dbReference>
<keyword evidence="7 8" id="KW-0472">Membrane</keyword>
<protein>
    <recommendedName>
        <fullName evidence="8">Probable membrane transporter protein</fullName>
    </recommendedName>
</protein>
<evidence type="ECO:0000256" key="2">
    <source>
        <dbReference type="ARBA" id="ARBA00009142"/>
    </source>
</evidence>
<feature type="transmembrane region" description="Helical" evidence="8">
    <location>
        <begin position="21"/>
        <end position="45"/>
    </location>
</feature>
<dbReference type="OrthoDB" id="3872971at2"/>
<evidence type="ECO:0000256" key="6">
    <source>
        <dbReference type="ARBA" id="ARBA00022989"/>
    </source>
</evidence>
<organism evidence="9 10">
    <name type="scientific">Ornithinimicrobium pratense</name>
    <dbReference type="NCBI Taxonomy" id="2593973"/>
    <lineage>
        <taxon>Bacteria</taxon>
        <taxon>Bacillati</taxon>
        <taxon>Actinomycetota</taxon>
        <taxon>Actinomycetes</taxon>
        <taxon>Micrococcales</taxon>
        <taxon>Ornithinimicrobiaceae</taxon>
        <taxon>Ornithinimicrobium</taxon>
    </lineage>
</organism>
<evidence type="ECO:0000313" key="9">
    <source>
        <dbReference type="EMBL" id="QFG69068.1"/>
    </source>
</evidence>
<keyword evidence="3" id="KW-0813">Transport</keyword>
<gene>
    <name evidence="9" type="ORF">FY030_10455</name>
</gene>
<evidence type="ECO:0000256" key="3">
    <source>
        <dbReference type="ARBA" id="ARBA00022448"/>
    </source>
</evidence>
<reference evidence="9 10" key="1">
    <citation type="submission" date="2019-09" db="EMBL/GenBank/DDBJ databases">
        <title>Serinicoccus pratensis sp. nov., isolated from meadow soil.</title>
        <authorList>
            <person name="Zhang W."/>
        </authorList>
    </citation>
    <scope>NUCLEOTIDE SEQUENCE [LARGE SCALE GENOMIC DNA]</scope>
    <source>
        <strain evidence="9 10">W204</strain>
    </source>
</reference>
<name>A0A5J6V5M6_9MICO</name>
<dbReference type="AlphaFoldDB" id="A0A5J6V5M6"/>
<sequence>MTDRVFTLVLLRTPHDAGRRYVSHTVPVSWSILLLVLGAVVLGAGLQRVSGMGLGLVAAPTLSLLLGPVAGVTLSNVAAVAAALVLAVVMRRDIDWRRFRSVAPLLLAGSVAGALVVRTADTAVLDTVLGATVLVAIAAALGLQRHLNATGRLPALTSGALAGFMNTTAGVAGPAMTVYAVASRWGHRSFAATLQPVFLLANLASVITKGLAGATPAADVVPWWAWGVAVAAVPVGIGLGTVLARRVSLRAARSVALTVATAGGVVALVRGVLGLVS</sequence>
<evidence type="ECO:0000313" key="10">
    <source>
        <dbReference type="Proteomes" id="UP000326546"/>
    </source>
</evidence>
<keyword evidence="10" id="KW-1185">Reference proteome</keyword>
<dbReference type="Pfam" id="PF01925">
    <property type="entry name" value="TauE"/>
    <property type="match status" value="1"/>
</dbReference>
<dbReference type="KEGG" id="serw:FY030_10455"/>
<dbReference type="InterPro" id="IPR002781">
    <property type="entry name" value="TM_pro_TauE-like"/>
</dbReference>
<proteinExistence type="inferred from homology"/>
<dbReference type="PANTHER" id="PTHR30269">
    <property type="entry name" value="TRANSMEMBRANE PROTEIN YFCA"/>
    <property type="match status" value="1"/>
</dbReference>
<accession>A0A5J6V5M6</accession>
<feature type="transmembrane region" description="Helical" evidence="8">
    <location>
        <begin position="255"/>
        <end position="276"/>
    </location>
</feature>
<keyword evidence="5 8" id="KW-0812">Transmembrane</keyword>
<dbReference type="InterPro" id="IPR052017">
    <property type="entry name" value="TSUP"/>
</dbReference>
<evidence type="ECO:0000256" key="1">
    <source>
        <dbReference type="ARBA" id="ARBA00004651"/>
    </source>
</evidence>
<comment type="similarity">
    <text evidence="2 8">Belongs to the 4-toluene sulfonate uptake permease (TSUP) (TC 2.A.102) family.</text>
</comment>
<keyword evidence="4 8" id="KW-1003">Cell membrane</keyword>
<feature type="transmembrane region" description="Helical" evidence="8">
    <location>
        <begin position="101"/>
        <end position="117"/>
    </location>
</feature>
<evidence type="ECO:0000256" key="4">
    <source>
        <dbReference type="ARBA" id="ARBA00022475"/>
    </source>
</evidence>
<feature type="transmembrane region" description="Helical" evidence="8">
    <location>
        <begin position="123"/>
        <end position="143"/>
    </location>
</feature>
<comment type="subcellular location">
    <subcellularLocation>
        <location evidence="1 8">Cell membrane</location>
        <topology evidence="1 8">Multi-pass membrane protein</topology>
    </subcellularLocation>
</comment>
<feature type="transmembrane region" description="Helical" evidence="8">
    <location>
        <begin position="65"/>
        <end position="89"/>
    </location>
</feature>
<dbReference type="GO" id="GO:0005886">
    <property type="term" value="C:plasma membrane"/>
    <property type="evidence" value="ECO:0007669"/>
    <property type="project" value="UniProtKB-SubCell"/>
</dbReference>
<feature type="transmembrane region" description="Helical" evidence="8">
    <location>
        <begin position="223"/>
        <end position="243"/>
    </location>
</feature>
<evidence type="ECO:0000256" key="8">
    <source>
        <dbReference type="RuleBase" id="RU363041"/>
    </source>
</evidence>
<dbReference type="EMBL" id="CP044427">
    <property type="protein sequence ID" value="QFG69068.1"/>
    <property type="molecule type" value="Genomic_DNA"/>
</dbReference>
<evidence type="ECO:0000256" key="7">
    <source>
        <dbReference type="ARBA" id="ARBA00023136"/>
    </source>
</evidence>